<keyword evidence="3" id="KW-1185">Reference proteome</keyword>
<sequence>MIFPDLYNSLSNESEETLAEVPCQPLLMEDLQWDGRTYENFFDENFGLLLPLSDQEYQANYFDETFFIPSPWQSSIDTSEWLEGFQELESINDEQPAAETQLNPLQLNASTSDRDVLFSRQSEGCRENPIDLTAEQTFDTSNDNVRLRRRQKREDYIDFTRDKDVLEKQLKEKRQQLEDFTKSTREREGMINDIEQLEAILGQPCRRIHNKRRKGKKISIRVDKVQMTCSVYH</sequence>
<evidence type="ECO:0000313" key="3">
    <source>
        <dbReference type="Proteomes" id="UP001583193"/>
    </source>
</evidence>
<evidence type="ECO:0008006" key="4">
    <source>
        <dbReference type="Google" id="ProtNLM"/>
    </source>
</evidence>
<reference evidence="2 3" key="1">
    <citation type="journal article" date="2024" name="IMA Fungus">
        <title>IMA Genome - F19 : A genome assembly and annotation guide to empower mycologists, including annotated draft genome sequences of Ceratocystis pirilliformis, Diaporthe australafricana, Fusarium ophioides, Paecilomyces lecythidis, and Sporothrix stenoceras.</title>
        <authorList>
            <person name="Aylward J."/>
            <person name="Wilson A.M."/>
            <person name="Visagie C.M."/>
            <person name="Spraker J."/>
            <person name="Barnes I."/>
            <person name="Buitendag C."/>
            <person name="Ceriani C."/>
            <person name="Del Mar Angel L."/>
            <person name="du Plessis D."/>
            <person name="Fuchs T."/>
            <person name="Gasser K."/>
            <person name="Kramer D."/>
            <person name="Li W."/>
            <person name="Munsamy K."/>
            <person name="Piso A."/>
            <person name="Price J.L."/>
            <person name="Sonnekus B."/>
            <person name="Thomas C."/>
            <person name="van der Nest A."/>
            <person name="van Dijk A."/>
            <person name="van Heerden A."/>
            <person name="van Vuuren N."/>
            <person name="Yilmaz N."/>
            <person name="Duong T.A."/>
            <person name="van der Merwe N.A."/>
            <person name="Wingfield M.J."/>
            <person name="Wingfield B.D."/>
        </authorList>
    </citation>
    <scope>NUCLEOTIDE SEQUENCE [LARGE SCALE GENOMIC DNA]</scope>
    <source>
        <strain evidence="2 3">CMW 18167</strain>
    </source>
</reference>
<name>A0ABR3YCM8_9EURO</name>
<protein>
    <recommendedName>
        <fullName evidence="4">BZIP domain-containing protein</fullName>
    </recommendedName>
</protein>
<evidence type="ECO:0000256" key="1">
    <source>
        <dbReference type="SAM" id="Coils"/>
    </source>
</evidence>
<dbReference type="Proteomes" id="UP001583193">
    <property type="component" value="Unassembled WGS sequence"/>
</dbReference>
<feature type="coiled-coil region" evidence="1">
    <location>
        <begin position="156"/>
        <end position="183"/>
    </location>
</feature>
<keyword evidence="1" id="KW-0175">Coiled coil</keyword>
<evidence type="ECO:0000313" key="2">
    <source>
        <dbReference type="EMBL" id="KAL1885229.1"/>
    </source>
</evidence>
<comment type="caution">
    <text evidence="2">The sequence shown here is derived from an EMBL/GenBank/DDBJ whole genome shotgun (WGS) entry which is preliminary data.</text>
</comment>
<dbReference type="EMBL" id="JAVDPF010000003">
    <property type="protein sequence ID" value="KAL1885229.1"/>
    <property type="molecule type" value="Genomic_DNA"/>
</dbReference>
<gene>
    <name evidence="2" type="ORF">Plec18167_001886</name>
</gene>
<accession>A0ABR3YCM8</accession>
<organism evidence="2 3">
    <name type="scientific">Paecilomyces lecythidis</name>
    <dbReference type="NCBI Taxonomy" id="3004212"/>
    <lineage>
        <taxon>Eukaryota</taxon>
        <taxon>Fungi</taxon>
        <taxon>Dikarya</taxon>
        <taxon>Ascomycota</taxon>
        <taxon>Pezizomycotina</taxon>
        <taxon>Eurotiomycetes</taxon>
        <taxon>Eurotiomycetidae</taxon>
        <taxon>Eurotiales</taxon>
        <taxon>Thermoascaceae</taxon>
        <taxon>Paecilomyces</taxon>
    </lineage>
</organism>
<proteinExistence type="predicted"/>